<dbReference type="InterPro" id="IPR011993">
    <property type="entry name" value="PH-like_dom_sf"/>
</dbReference>
<feature type="compositionally biased region" description="Polar residues" evidence="2">
    <location>
        <begin position="246"/>
        <end position="271"/>
    </location>
</feature>
<proteinExistence type="inferred from homology"/>
<dbReference type="Gene3D" id="2.30.29.30">
    <property type="entry name" value="Pleckstrin-homology domain (PH domain)/Phosphotyrosine-binding domain (PTB)"/>
    <property type="match status" value="1"/>
</dbReference>
<evidence type="ECO:0000256" key="1">
    <source>
        <dbReference type="ARBA" id="ARBA00029462"/>
    </source>
</evidence>
<organism evidence="4 5">
    <name type="scientific">Neotoma lepida</name>
    <name type="common">Desert woodrat</name>
    <dbReference type="NCBI Taxonomy" id="56216"/>
    <lineage>
        <taxon>Eukaryota</taxon>
        <taxon>Metazoa</taxon>
        <taxon>Chordata</taxon>
        <taxon>Craniata</taxon>
        <taxon>Vertebrata</taxon>
        <taxon>Euteleostomi</taxon>
        <taxon>Mammalia</taxon>
        <taxon>Eutheria</taxon>
        <taxon>Euarchontoglires</taxon>
        <taxon>Glires</taxon>
        <taxon>Rodentia</taxon>
        <taxon>Myomorpha</taxon>
        <taxon>Muroidea</taxon>
        <taxon>Cricetidae</taxon>
        <taxon>Neotominae</taxon>
        <taxon>Neotoma</taxon>
    </lineage>
</organism>
<dbReference type="Proteomes" id="UP000092124">
    <property type="component" value="Unassembled WGS sequence"/>
</dbReference>
<dbReference type="OrthoDB" id="67516at2759"/>
<dbReference type="Pfam" id="PF00169">
    <property type="entry name" value="PH"/>
    <property type="match status" value="1"/>
</dbReference>
<comment type="caution">
    <text evidence="4">The sequence shown here is derived from an EMBL/GenBank/DDBJ whole genome shotgun (WGS) entry which is preliminary data.</text>
</comment>
<evidence type="ECO:0000313" key="5">
    <source>
        <dbReference type="Proteomes" id="UP000092124"/>
    </source>
</evidence>
<evidence type="ECO:0000256" key="2">
    <source>
        <dbReference type="SAM" id="MobiDB-lite"/>
    </source>
</evidence>
<dbReference type="AlphaFoldDB" id="A0A1A6GPR9"/>
<feature type="domain" description="PH" evidence="3">
    <location>
        <begin position="128"/>
        <end position="236"/>
    </location>
</feature>
<reference evidence="4 5" key="1">
    <citation type="submission" date="2016-06" db="EMBL/GenBank/DDBJ databases">
        <title>The Draft Genome Sequence and Annotation of the Desert Woodrat Neotoma lepida.</title>
        <authorList>
            <person name="Campbell M."/>
            <person name="Oakeson K.F."/>
            <person name="Yandell M."/>
            <person name="Halpert J.R."/>
            <person name="Dearing D."/>
        </authorList>
    </citation>
    <scope>NUCLEOTIDE SEQUENCE [LARGE SCALE GENOMIC DNA]</scope>
    <source>
        <strain evidence="4">417</strain>
        <tissue evidence="4">Liver</tissue>
    </source>
</reference>
<dbReference type="PANTHER" id="PTHR45960:SF1">
    <property type="entry name" value="GRB2-ASSOCIATED-BINDING PROTEIN 2"/>
    <property type="match status" value="1"/>
</dbReference>
<accession>A0A1A6GPR9</accession>
<feature type="region of interest" description="Disordered" evidence="2">
    <location>
        <begin position="246"/>
        <end position="276"/>
    </location>
</feature>
<dbReference type="PROSITE" id="PS50003">
    <property type="entry name" value="PH_DOMAIN"/>
    <property type="match status" value="1"/>
</dbReference>
<evidence type="ECO:0000313" key="4">
    <source>
        <dbReference type="EMBL" id="OBS67352.1"/>
    </source>
</evidence>
<dbReference type="STRING" id="56216.A0A1A6GPR9"/>
<evidence type="ECO:0000259" key="3">
    <source>
        <dbReference type="PROSITE" id="PS50003"/>
    </source>
</evidence>
<comment type="similarity">
    <text evidence="1">Belongs to the GAB family.</text>
</comment>
<dbReference type="InterPro" id="IPR001849">
    <property type="entry name" value="PH_domain"/>
</dbReference>
<dbReference type="InterPro" id="IPR046355">
    <property type="entry name" value="Gab1-4-like"/>
</dbReference>
<dbReference type="EMBL" id="LZPO01085918">
    <property type="protein sequence ID" value="OBS67352.1"/>
    <property type="molecule type" value="Genomic_DNA"/>
</dbReference>
<protein>
    <recommendedName>
        <fullName evidence="3">PH domain-containing protein</fullName>
    </recommendedName>
</protein>
<dbReference type="GO" id="GO:0005737">
    <property type="term" value="C:cytoplasm"/>
    <property type="evidence" value="ECO:0007669"/>
    <property type="project" value="TreeGrafter"/>
</dbReference>
<dbReference type="GO" id="GO:0005068">
    <property type="term" value="F:transmembrane receptor protein tyrosine kinase adaptor activity"/>
    <property type="evidence" value="ECO:0007669"/>
    <property type="project" value="TreeGrafter"/>
</dbReference>
<gene>
    <name evidence="4" type="ORF">A6R68_04106</name>
</gene>
<dbReference type="SUPFAM" id="SSF50729">
    <property type="entry name" value="PH domain-like"/>
    <property type="match status" value="1"/>
</dbReference>
<keyword evidence="5" id="KW-1185">Reference proteome</keyword>
<dbReference type="SMART" id="SM00233">
    <property type="entry name" value="PH"/>
    <property type="match status" value="1"/>
</dbReference>
<dbReference type="PANTHER" id="PTHR45960">
    <property type="entry name" value="GRB2-ASSOCIATED-BINDING PROTEIN"/>
    <property type="match status" value="1"/>
</dbReference>
<sequence>MISKLVLKQFLTTGCCKDRFALKEKWESGGKNMEGLTDECSNPPVMVHVSMHGQEALFSESMTLSATTTTQENAGKPLPILQDMLPATGQYLEPENNQANSVFEGHQEGLLTPPPSAAHGDMSNSGNDLVCPSWLKKSPPEKKLRLYAWKKRWFLLWSRQRSGNPDVLEYYKNEHSKYALRIINLNFCDTGLTFNKKELQNTFVLDIKTKERTFYLVDETEADMNKWVQSICQICGFTRRESSMPSHSGQSTLFPPVSSHIQPALSTSTKNARGIRQKTDTAVQKLAQGNRHSIIKVSKQVHGFCNLPKPSRHNTGLKDSTYDLPRSLISHSHNQGSLTGSETDNEATYTFQTPNNTLCQEIRELLADNMDIPTIPLSAYQIPRTLKHSAMTPSQAKTPRWGSPQQRPPISKSDQLPIRPIASYQTYEYSTQGGDNVTWSAKFPGKNILGRSDSASSDDS</sequence>
<feature type="region of interest" description="Disordered" evidence="2">
    <location>
        <begin position="389"/>
        <end position="418"/>
    </location>
</feature>
<name>A0A1A6GPR9_NEOLE</name>